<dbReference type="PANTHER" id="PTHR31885:SF6">
    <property type="entry name" value="GH04784P"/>
    <property type="match status" value="1"/>
</dbReference>
<sequence>MSVLLPVVLATSLALALFCFRWLERPASHRRALLKALPVLLLAVYALLAQAPLLLVAALLLGALGDTCLAYDGEPAFLAGLAVFLVSHLAYIALFWPSVEPALVVASAWRYAAAWTFVILLTMMLFILWRPAGKLAIPVTAYALAVIAMALSALTLKPISPSAGAALFVMSDVALAIRKFLAKPDDPATRRLQPFIWGSYYAAQLIFTLALAGLPRF</sequence>
<feature type="transmembrane region" description="Helical" evidence="6">
    <location>
        <begin position="135"/>
        <end position="156"/>
    </location>
</feature>
<dbReference type="InterPro" id="IPR012506">
    <property type="entry name" value="TMEM86B-like"/>
</dbReference>
<dbReference type="Pfam" id="PF07947">
    <property type="entry name" value="YhhN"/>
    <property type="match status" value="1"/>
</dbReference>
<evidence type="ECO:0000256" key="3">
    <source>
        <dbReference type="ARBA" id="ARBA00022692"/>
    </source>
</evidence>
<evidence type="ECO:0000313" key="8">
    <source>
        <dbReference type="Proteomes" id="UP001589692"/>
    </source>
</evidence>
<evidence type="ECO:0000256" key="1">
    <source>
        <dbReference type="ARBA" id="ARBA00004141"/>
    </source>
</evidence>
<keyword evidence="4 6" id="KW-1133">Transmembrane helix</keyword>
<evidence type="ECO:0000256" key="5">
    <source>
        <dbReference type="ARBA" id="ARBA00023136"/>
    </source>
</evidence>
<comment type="caution">
    <text evidence="7">The sequence shown here is derived from an EMBL/GenBank/DDBJ whole genome shotgun (WGS) entry which is preliminary data.</text>
</comment>
<proteinExistence type="inferred from homology"/>
<evidence type="ECO:0000256" key="4">
    <source>
        <dbReference type="ARBA" id="ARBA00022989"/>
    </source>
</evidence>
<reference evidence="7 8" key="1">
    <citation type="submission" date="2024-09" db="EMBL/GenBank/DDBJ databases">
        <authorList>
            <person name="Sun Q."/>
            <person name="Mori K."/>
        </authorList>
    </citation>
    <scope>NUCLEOTIDE SEQUENCE [LARGE SCALE GENOMIC DNA]</scope>
    <source>
        <strain evidence="7 8">TBRC 4938</strain>
    </source>
</reference>
<organism evidence="7 8">
    <name type="scientific">Rhizobium puerariae</name>
    <dbReference type="NCBI Taxonomy" id="1585791"/>
    <lineage>
        <taxon>Bacteria</taxon>
        <taxon>Pseudomonadati</taxon>
        <taxon>Pseudomonadota</taxon>
        <taxon>Alphaproteobacteria</taxon>
        <taxon>Hyphomicrobiales</taxon>
        <taxon>Rhizobiaceae</taxon>
        <taxon>Rhizobium/Agrobacterium group</taxon>
        <taxon>Rhizobium</taxon>
    </lineage>
</organism>
<feature type="transmembrane region" description="Helical" evidence="6">
    <location>
        <begin position="108"/>
        <end position="128"/>
    </location>
</feature>
<keyword evidence="3 6" id="KW-0812">Transmembrane</keyword>
<gene>
    <name evidence="7" type="ORF">ACFFP0_28205</name>
</gene>
<name>A0ABV6ASB8_9HYPH</name>
<feature type="transmembrane region" description="Helical" evidence="6">
    <location>
        <begin position="162"/>
        <end position="182"/>
    </location>
</feature>
<evidence type="ECO:0000256" key="6">
    <source>
        <dbReference type="SAM" id="Phobius"/>
    </source>
</evidence>
<accession>A0ABV6ASB8</accession>
<evidence type="ECO:0000256" key="2">
    <source>
        <dbReference type="ARBA" id="ARBA00007375"/>
    </source>
</evidence>
<dbReference type="RefSeq" id="WP_377265548.1">
    <property type="nucleotide sequence ID" value="NZ_JBHMAA010000037.1"/>
</dbReference>
<dbReference type="Proteomes" id="UP001589692">
    <property type="component" value="Unassembled WGS sequence"/>
</dbReference>
<dbReference type="EMBL" id="JBHMAA010000037">
    <property type="protein sequence ID" value="MFB9952747.1"/>
    <property type="molecule type" value="Genomic_DNA"/>
</dbReference>
<feature type="transmembrane region" description="Helical" evidence="6">
    <location>
        <begin position="40"/>
        <end position="64"/>
    </location>
</feature>
<comment type="similarity">
    <text evidence="2">Belongs to the TMEM86 family.</text>
</comment>
<feature type="transmembrane region" description="Helical" evidence="6">
    <location>
        <begin position="76"/>
        <end position="96"/>
    </location>
</feature>
<feature type="transmembrane region" description="Helical" evidence="6">
    <location>
        <begin position="194"/>
        <end position="214"/>
    </location>
</feature>
<comment type="subcellular location">
    <subcellularLocation>
        <location evidence="1">Membrane</location>
        <topology evidence="1">Multi-pass membrane protein</topology>
    </subcellularLocation>
</comment>
<keyword evidence="5 6" id="KW-0472">Membrane</keyword>
<dbReference type="PANTHER" id="PTHR31885">
    <property type="entry name" value="GH04784P"/>
    <property type="match status" value="1"/>
</dbReference>
<protein>
    <submittedName>
        <fullName evidence="7">Lysoplasmalogenase family protein</fullName>
    </submittedName>
</protein>
<keyword evidence="8" id="KW-1185">Reference proteome</keyword>
<evidence type="ECO:0000313" key="7">
    <source>
        <dbReference type="EMBL" id="MFB9952747.1"/>
    </source>
</evidence>